<dbReference type="GeneID" id="64659827"/>
<dbReference type="RefSeq" id="XP_041229379.1">
    <property type="nucleotide sequence ID" value="XM_041365529.1"/>
</dbReference>
<name>A0AAD4ECM9_9AGAM</name>
<comment type="caution">
    <text evidence="1">The sequence shown here is derived from an EMBL/GenBank/DDBJ whole genome shotgun (WGS) entry which is preliminary data.</text>
</comment>
<dbReference type="AlphaFoldDB" id="A0AAD4ECM9"/>
<feature type="non-terminal residue" evidence="1">
    <location>
        <position position="1"/>
    </location>
</feature>
<dbReference type="Proteomes" id="UP001195769">
    <property type="component" value="Unassembled WGS sequence"/>
</dbReference>
<dbReference type="EMBL" id="JABBWK010000011">
    <property type="protein sequence ID" value="KAG1903804.1"/>
    <property type="molecule type" value="Genomic_DNA"/>
</dbReference>
<proteinExistence type="predicted"/>
<accession>A0AAD4ECM9</accession>
<reference evidence="1" key="1">
    <citation type="journal article" date="2020" name="New Phytol.">
        <title>Comparative genomics reveals dynamic genome evolution in host specialist ectomycorrhizal fungi.</title>
        <authorList>
            <person name="Lofgren L.A."/>
            <person name="Nguyen N.H."/>
            <person name="Vilgalys R."/>
            <person name="Ruytinx J."/>
            <person name="Liao H.L."/>
            <person name="Branco S."/>
            <person name="Kuo A."/>
            <person name="LaButti K."/>
            <person name="Lipzen A."/>
            <person name="Andreopoulos W."/>
            <person name="Pangilinan J."/>
            <person name="Riley R."/>
            <person name="Hundley H."/>
            <person name="Na H."/>
            <person name="Barry K."/>
            <person name="Grigoriev I.V."/>
            <person name="Stajich J.E."/>
            <person name="Kennedy P.G."/>
        </authorList>
    </citation>
    <scope>NUCLEOTIDE SEQUENCE</scope>
    <source>
        <strain evidence="1">FC203</strain>
    </source>
</reference>
<protein>
    <submittedName>
        <fullName evidence="1">Uncharacterized protein</fullName>
    </submittedName>
</protein>
<evidence type="ECO:0000313" key="1">
    <source>
        <dbReference type="EMBL" id="KAG1903804.1"/>
    </source>
</evidence>
<gene>
    <name evidence="1" type="ORF">F5891DRAFT_1171095</name>
</gene>
<sequence length="81" mass="9214">MQMNFESMICNFDSHIEVASFLNLERTRLSGGNPELPEDPNTKVHRAVEITRSASWHDHYPGETRIMLDFSGLVSFCDTAL</sequence>
<evidence type="ECO:0000313" key="2">
    <source>
        <dbReference type="Proteomes" id="UP001195769"/>
    </source>
</evidence>
<keyword evidence="2" id="KW-1185">Reference proteome</keyword>
<organism evidence="1 2">
    <name type="scientific">Suillus fuscotomentosus</name>
    <dbReference type="NCBI Taxonomy" id="1912939"/>
    <lineage>
        <taxon>Eukaryota</taxon>
        <taxon>Fungi</taxon>
        <taxon>Dikarya</taxon>
        <taxon>Basidiomycota</taxon>
        <taxon>Agaricomycotina</taxon>
        <taxon>Agaricomycetes</taxon>
        <taxon>Agaricomycetidae</taxon>
        <taxon>Boletales</taxon>
        <taxon>Suillineae</taxon>
        <taxon>Suillaceae</taxon>
        <taxon>Suillus</taxon>
    </lineage>
</organism>